<evidence type="ECO:0000256" key="1">
    <source>
        <dbReference type="SAM" id="MobiDB-lite"/>
    </source>
</evidence>
<feature type="region of interest" description="Disordered" evidence="1">
    <location>
        <begin position="1"/>
        <end position="61"/>
    </location>
</feature>
<comment type="caution">
    <text evidence="2">The sequence shown here is derived from an EMBL/GenBank/DDBJ whole genome shotgun (WGS) entry which is preliminary data.</text>
</comment>
<evidence type="ECO:0000313" key="2">
    <source>
        <dbReference type="EMBL" id="KAK2095140.1"/>
    </source>
</evidence>
<protein>
    <submittedName>
        <fullName evidence="2">Uncharacterized protein</fullName>
    </submittedName>
</protein>
<feature type="compositionally biased region" description="Pro residues" evidence="1">
    <location>
        <begin position="188"/>
        <end position="206"/>
    </location>
</feature>
<dbReference type="Proteomes" id="UP001266305">
    <property type="component" value="Unassembled WGS sequence"/>
</dbReference>
<sequence length="442" mass="45587">MSTRCTPTRQRHPDFRPPASPGQQLRKRPEGLGLIPRAPRPAPPHPARLPGPPTSQAPQPGFLKEVFPLVRVGAGLALPGESVLLPRLERFSAREAPEGQAGVRGLPGRLGQEQGKDWGRAGRRLSRCPGGEAAGGEAPRRLPGTAGPLRSLFSRPSRDSGHGVLGRCRLARPPSACPLGPCLLGPSPLGPSPRPVSPWPVSPRPVPSARVPWARPLGPSPRPVSPGPVHLVPSPRPVHLGPSPRPVHLGPSPRPVHLGPSPRPVSPGPVPSAHVSSARLPSARLPSARPLGSCLLGPSTLGLSPRPVSPQPVSPRPIPSARVPSARPLGLSPQPVSSQPVSPQPVSPQPVPSACRLGRVFSDCVPSACSLSPSPLSPSPQPVPSARPLCPRLFGAGLGSPVCGVSSGSRCLAVRLASVHTRGRATARRSNASSAIVPSGAL</sequence>
<gene>
    <name evidence="2" type="ORF">P7K49_026556</name>
</gene>
<dbReference type="EMBL" id="JASSZA010000013">
    <property type="protein sequence ID" value="KAK2095140.1"/>
    <property type="molecule type" value="Genomic_DNA"/>
</dbReference>
<feature type="compositionally biased region" description="Low complexity" evidence="1">
    <location>
        <begin position="173"/>
        <end position="187"/>
    </location>
</feature>
<dbReference type="PRINTS" id="PR01217">
    <property type="entry name" value="PRICHEXTENSN"/>
</dbReference>
<feature type="compositionally biased region" description="Pro residues" evidence="1">
    <location>
        <begin position="38"/>
        <end position="55"/>
    </location>
</feature>
<feature type="region of interest" description="Disordered" evidence="1">
    <location>
        <begin position="93"/>
        <end position="350"/>
    </location>
</feature>
<name>A0ABQ9UEC8_SAGOE</name>
<proteinExistence type="predicted"/>
<accession>A0ABQ9UEC8</accession>
<reference evidence="2 3" key="1">
    <citation type="submission" date="2023-05" db="EMBL/GenBank/DDBJ databases">
        <title>B98-5 Cell Line De Novo Hybrid Assembly: An Optical Mapping Approach.</title>
        <authorList>
            <person name="Kananen K."/>
            <person name="Auerbach J.A."/>
            <person name="Kautto E."/>
            <person name="Blachly J.S."/>
        </authorList>
    </citation>
    <scope>NUCLEOTIDE SEQUENCE [LARGE SCALE GENOMIC DNA]</scope>
    <source>
        <strain evidence="2">B95-8</strain>
        <tissue evidence="2">Cell line</tissue>
    </source>
</reference>
<feature type="compositionally biased region" description="Low complexity" evidence="1">
    <location>
        <begin position="207"/>
        <end position="217"/>
    </location>
</feature>
<organism evidence="2 3">
    <name type="scientific">Saguinus oedipus</name>
    <name type="common">Cotton-top tamarin</name>
    <name type="synonym">Oedipomidas oedipus</name>
    <dbReference type="NCBI Taxonomy" id="9490"/>
    <lineage>
        <taxon>Eukaryota</taxon>
        <taxon>Metazoa</taxon>
        <taxon>Chordata</taxon>
        <taxon>Craniata</taxon>
        <taxon>Vertebrata</taxon>
        <taxon>Euteleostomi</taxon>
        <taxon>Mammalia</taxon>
        <taxon>Eutheria</taxon>
        <taxon>Euarchontoglires</taxon>
        <taxon>Primates</taxon>
        <taxon>Haplorrhini</taxon>
        <taxon>Platyrrhini</taxon>
        <taxon>Cebidae</taxon>
        <taxon>Callitrichinae</taxon>
        <taxon>Saguinus</taxon>
    </lineage>
</organism>
<evidence type="ECO:0000313" key="3">
    <source>
        <dbReference type="Proteomes" id="UP001266305"/>
    </source>
</evidence>
<keyword evidence="3" id="KW-1185">Reference proteome</keyword>
<feature type="compositionally biased region" description="Pro residues" evidence="1">
    <location>
        <begin position="307"/>
        <end position="318"/>
    </location>
</feature>
<feature type="compositionally biased region" description="Pro residues" evidence="1">
    <location>
        <begin position="261"/>
        <end position="270"/>
    </location>
</feature>
<feature type="compositionally biased region" description="Low complexity" evidence="1">
    <location>
        <begin position="332"/>
        <end position="341"/>
    </location>
</feature>